<evidence type="ECO:0000256" key="8">
    <source>
        <dbReference type="SAM" id="Phobius"/>
    </source>
</evidence>
<keyword evidence="3 8" id="KW-0812">Transmembrane</keyword>
<accession>A0A6A1QKI8</accession>
<feature type="transmembrane region" description="Helical" evidence="8">
    <location>
        <begin position="650"/>
        <end position="672"/>
    </location>
</feature>
<evidence type="ECO:0000313" key="9">
    <source>
        <dbReference type="EMBL" id="KAB0407223.1"/>
    </source>
</evidence>
<keyword evidence="2" id="KW-0808">Transferase</keyword>
<proteinExistence type="predicted"/>
<keyword evidence="5 8" id="KW-1133">Transmembrane helix</keyword>
<keyword evidence="4" id="KW-0256">Endoplasmic reticulum</keyword>
<evidence type="ECO:0008006" key="11">
    <source>
        <dbReference type="Google" id="ProtNLM"/>
    </source>
</evidence>
<dbReference type="PANTHER" id="PTHR13906:SF6">
    <property type="entry name" value="LYSOPHOSPHOLIPID ACYLTRANSFERASE 1"/>
    <property type="match status" value="1"/>
</dbReference>
<feature type="transmembrane region" description="Helical" evidence="8">
    <location>
        <begin position="300"/>
        <end position="318"/>
    </location>
</feature>
<keyword evidence="7" id="KW-0012">Acyltransferase</keyword>
<name>A0A6A1QKI8_BALPH</name>
<feature type="transmembrane region" description="Helical" evidence="8">
    <location>
        <begin position="626"/>
        <end position="644"/>
    </location>
</feature>
<dbReference type="GO" id="GO:0016746">
    <property type="term" value="F:acyltransferase activity"/>
    <property type="evidence" value="ECO:0007669"/>
    <property type="project" value="UniProtKB-KW"/>
</dbReference>
<evidence type="ECO:0000256" key="6">
    <source>
        <dbReference type="ARBA" id="ARBA00023136"/>
    </source>
</evidence>
<protein>
    <recommendedName>
        <fullName evidence="11">Lysophospholipid acyltransferase 1</fullName>
    </recommendedName>
</protein>
<dbReference type="PANTHER" id="PTHR13906">
    <property type="entry name" value="PORCUPINE"/>
    <property type="match status" value="1"/>
</dbReference>
<dbReference type="InterPro" id="IPR004299">
    <property type="entry name" value="MBOAT_fam"/>
</dbReference>
<evidence type="ECO:0000256" key="1">
    <source>
        <dbReference type="ARBA" id="ARBA00004477"/>
    </source>
</evidence>
<dbReference type="OrthoDB" id="286734at2759"/>
<feature type="transmembrane region" description="Helical" evidence="8">
    <location>
        <begin position="261"/>
        <end position="288"/>
    </location>
</feature>
<organism evidence="9 10">
    <name type="scientific">Balaenoptera physalus</name>
    <name type="common">Fin whale</name>
    <name type="synonym">Balaena physalus</name>
    <dbReference type="NCBI Taxonomy" id="9770"/>
    <lineage>
        <taxon>Eukaryota</taxon>
        <taxon>Metazoa</taxon>
        <taxon>Chordata</taxon>
        <taxon>Craniata</taxon>
        <taxon>Vertebrata</taxon>
        <taxon>Euteleostomi</taxon>
        <taxon>Mammalia</taxon>
        <taxon>Eutheria</taxon>
        <taxon>Laurasiatheria</taxon>
        <taxon>Artiodactyla</taxon>
        <taxon>Whippomorpha</taxon>
        <taxon>Cetacea</taxon>
        <taxon>Mysticeti</taxon>
        <taxon>Balaenopteridae</taxon>
        <taxon>Balaenoptera</taxon>
    </lineage>
</organism>
<dbReference type="InterPro" id="IPR049941">
    <property type="entry name" value="LPLAT_7/PORCN-like"/>
</dbReference>
<feature type="transmembrane region" description="Helical" evidence="8">
    <location>
        <begin position="220"/>
        <end position="240"/>
    </location>
</feature>
<gene>
    <name evidence="9" type="ORF">E2I00_006426</name>
</gene>
<comment type="subcellular location">
    <subcellularLocation>
        <location evidence="1">Endoplasmic reticulum membrane</location>
        <topology evidence="1">Multi-pass membrane protein</topology>
    </subcellularLocation>
</comment>
<dbReference type="EMBL" id="SGJD01000074">
    <property type="protein sequence ID" value="KAB0407223.1"/>
    <property type="molecule type" value="Genomic_DNA"/>
</dbReference>
<reference evidence="9 10" key="1">
    <citation type="journal article" date="2019" name="PLoS ONE">
        <title>Genomic analyses reveal an absence of contemporary introgressive admixture between fin whales and blue whales, despite known hybrids.</title>
        <authorList>
            <person name="Westbury M.V."/>
            <person name="Petersen B."/>
            <person name="Lorenzen E.D."/>
        </authorList>
    </citation>
    <scope>NUCLEOTIDE SEQUENCE [LARGE SCALE GENOMIC DNA]</scope>
    <source>
        <strain evidence="9">FinWhale-01</strain>
    </source>
</reference>
<evidence type="ECO:0000313" key="10">
    <source>
        <dbReference type="Proteomes" id="UP000437017"/>
    </source>
</evidence>
<evidence type="ECO:0000256" key="5">
    <source>
        <dbReference type="ARBA" id="ARBA00022989"/>
    </source>
</evidence>
<keyword evidence="10" id="KW-1185">Reference proteome</keyword>
<evidence type="ECO:0000256" key="3">
    <source>
        <dbReference type="ARBA" id="ARBA00022692"/>
    </source>
</evidence>
<keyword evidence="6 8" id="KW-0472">Membrane</keyword>
<evidence type="ECO:0000256" key="4">
    <source>
        <dbReference type="ARBA" id="ARBA00022824"/>
    </source>
</evidence>
<dbReference type="Pfam" id="PF03062">
    <property type="entry name" value="MBOAT"/>
    <property type="match status" value="1"/>
</dbReference>
<evidence type="ECO:0000256" key="2">
    <source>
        <dbReference type="ARBA" id="ARBA00022679"/>
    </source>
</evidence>
<dbReference type="GO" id="GO:0030258">
    <property type="term" value="P:lipid modification"/>
    <property type="evidence" value="ECO:0007669"/>
    <property type="project" value="TreeGrafter"/>
</dbReference>
<dbReference type="AlphaFoldDB" id="A0A6A1QKI8"/>
<evidence type="ECO:0000256" key="7">
    <source>
        <dbReference type="ARBA" id="ARBA00023315"/>
    </source>
</evidence>
<dbReference type="GO" id="GO:0005789">
    <property type="term" value="C:endoplasmic reticulum membrane"/>
    <property type="evidence" value="ECO:0007669"/>
    <property type="project" value="UniProtKB-SubCell"/>
</dbReference>
<dbReference type="Proteomes" id="UP000437017">
    <property type="component" value="Unassembled WGS sequence"/>
</dbReference>
<comment type="caution">
    <text evidence="9">The sequence shown here is derived from an EMBL/GenBank/DDBJ whole genome shotgun (WGS) entry which is preliminary data.</text>
</comment>
<feature type="transmembrane region" description="Helical" evidence="8">
    <location>
        <begin position="734"/>
        <end position="756"/>
    </location>
</feature>
<sequence>MYALGAAAAAAVAAAGKPGLASSALLSMEAAAAAATTAAPSPPPAVTRIALIFILPKAGMSHKYLSIDHVYIAHQILSTQGYHLEQLANLCSLSDRARYLCWQRSELLSASYSHILWKALITPPWLCLVLDTLASHQDKHWVFWMTSHSEYSFRKEIGNLTLTSSLILRQTENSEIIGLWEEHHLLRLQTANTEFLPCSRNSWDWFAAAQIRSPLAASGILSEVNFVTCQLFALFAAFWFRSYLSPGKTSPDVRHAFATIFGIYFVIFCFGWYSVHLFVLVLMCYGIMVTASASNVHRYSFFVAMGYLTICHISRIYIFHYGILTTDFSGKLCSLSLASDLPIGLNKLISEKRSEWTSSEQERMALFLTPPEKPLMIVTQKITTLAFQVHDGEKKSPPFGSKSEPDLQSSSFLLYTQSKGLGRKAEDLSTEQHRLAVKAKPSFLEYVSYLLNFMSVIAGPCNNFKEYIAFIEGRHIHMKLLEVNWKEKGSHSLPEPSPTRAVIHKLCMTLVSLLLFLTLTKTFPVTCLVDDWFVHKANFLTRLCYLYVVMQASKPKYYFAWTLADAVNNAAGFGFSGVDKNGNFCWDLLSNLNIWKIETATSFKMYLENWNIQTATWLKRVCYERVPWYPTVLTFILSALWHGVYPGYYFTFLTGILVTLAARTVSSLWLWGLFLSNRMPVSPMFLRGITCMHGVKVSIFCIPPIHHDFLGEQVRNNYRHYFLSSKALKVFYDIVTWAVTQLAVSYTVAPFVMLAVEPTISLYK</sequence>